<keyword evidence="6" id="KW-0966">Cell projection</keyword>
<feature type="compositionally biased region" description="Polar residues" evidence="7">
    <location>
        <begin position="265"/>
        <end position="276"/>
    </location>
</feature>
<keyword evidence="2" id="KW-1003">Cell membrane</keyword>
<feature type="region of interest" description="Disordered" evidence="7">
    <location>
        <begin position="1163"/>
        <end position="1182"/>
    </location>
</feature>
<dbReference type="PRINTS" id="PR00683">
    <property type="entry name" value="SPECTRINPH"/>
</dbReference>
<feature type="compositionally biased region" description="Basic and acidic residues" evidence="7">
    <location>
        <begin position="1163"/>
        <end position="1173"/>
    </location>
</feature>
<dbReference type="InterPro" id="IPR011993">
    <property type="entry name" value="PH-like_dom_sf"/>
</dbReference>
<dbReference type="CDD" id="cd00171">
    <property type="entry name" value="Sec7"/>
    <property type="match status" value="1"/>
</dbReference>
<dbReference type="PANTHER" id="PTHR10663">
    <property type="entry name" value="GUANYL-NUCLEOTIDE EXCHANGE FACTOR"/>
    <property type="match status" value="1"/>
</dbReference>
<keyword evidence="5" id="KW-0472">Membrane</keyword>
<organism evidence="10 11">
    <name type="scientific">Pelobates cultripes</name>
    <name type="common">Western spadefoot toad</name>
    <dbReference type="NCBI Taxonomy" id="61616"/>
    <lineage>
        <taxon>Eukaryota</taxon>
        <taxon>Metazoa</taxon>
        <taxon>Chordata</taxon>
        <taxon>Craniata</taxon>
        <taxon>Vertebrata</taxon>
        <taxon>Euteleostomi</taxon>
        <taxon>Amphibia</taxon>
        <taxon>Batrachia</taxon>
        <taxon>Anura</taxon>
        <taxon>Pelobatoidea</taxon>
        <taxon>Pelobatidae</taxon>
        <taxon>Pelobates</taxon>
    </lineage>
</organism>
<dbReference type="FunFam" id="1.10.1000.11:FF:000004">
    <property type="entry name" value="PH and SEC7 domain-containing protein 2"/>
    <property type="match status" value="1"/>
</dbReference>
<evidence type="ECO:0000256" key="7">
    <source>
        <dbReference type="SAM" id="MobiDB-lite"/>
    </source>
</evidence>
<dbReference type="InterPro" id="IPR001605">
    <property type="entry name" value="PH_dom-spectrin-type"/>
</dbReference>
<dbReference type="InterPro" id="IPR001849">
    <property type="entry name" value="PH_domain"/>
</dbReference>
<dbReference type="GO" id="GO:0005085">
    <property type="term" value="F:guanyl-nucleotide exchange factor activity"/>
    <property type="evidence" value="ECO:0007669"/>
    <property type="project" value="InterPro"/>
</dbReference>
<evidence type="ECO:0000259" key="8">
    <source>
        <dbReference type="PROSITE" id="PS50003"/>
    </source>
</evidence>
<feature type="compositionally biased region" description="Polar residues" evidence="7">
    <location>
        <begin position="233"/>
        <end position="248"/>
    </location>
</feature>
<keyword evidence="3" id="KW-0597">Phosphoprotein</keyword>
<feature type="domain" description="PH" evidence="8">
    <location>
        <begin position="1200"/>
        <end position="1313"/>
    </location>
</feature>
<evidence type="ECO:0000313" key="10">
    <source>
        <dbReference type="EMBL" id="CAH2292517.1"/>
    </source>
</evidence>
<gene>
    <name evidence="10" type="ORF">PECUL_23A030774</name>
</gene>
<dbReference type="Proteomes" id="UP001295444">
    <property type="component" value="Chromosome 05"/>
</dbReference>
<dbReference type="FunFam" id="2.30.29.30:FF:000054">
    <property type="entry name" value="PH and SEC7 domain-containing protein 3"/>
    <property type="match status" value="1"/>
</dbReference>
<dbReference type="GO" id="GO:0032012">
    <property type="term" value="P:regulation of ARF protein signal transduction"/>
    <property type="evidence" value="ECO:0007669"/>
    <property type="project" value="InterPro"/>
</dbReference>
<feature type="compositionally biased region" description="Low complexity" evidence="7">
    <location>
        <begin position="68"/>
        <end position="80"/>
    </location>
</feature>
<sequence length="1353" mass="148916">MADLKQMKTSFLFIQLQSPSECAERTQKACSLAELGDVLATNSKACDTKNPDSPGRGDTQPACSNSQSLTGSHSSKSPSSNGRADSQSAQEDSKLQAVTYHKTPTSCVTEDTQATCRDLKTQTDTERSLYPGRAQDSQLTNIILKAQGATCHKRPPTCSATNPQADTCNKERTAFLEKQYVLPSCIISETSQEIWGTKRPADLQRGEGTQTNFWNIKVQTSTHPTKKLCSTGRVDTQHTNSNTESQTEPCERQIPASPGGDDGQPTHSNLETNTDTEPCLAQTALSCTTKYTAMSNGTDRGPSAAQAHAVPLNKPNDKHLLSDMGRKLKEETSRNHNHQQTAATDTIKVAASNSNSPAPCLCYVSSRWTTMDNPSGMNQDKVWWKVEVCKPTVIKTPILLKSPETKTFSEAVAEKSARLTDFDGRTEGQLVATNYAMTVATVNPVRLEKAERYVWVNSTSAHSQNVAKAKYEFLFGESMETTHNTAPEIDDPGNTRLLPQTASVTNEFPEYGTSENRENDPLETGSVGEPAQCLEELKELGPLMQNDCLTEKCKPCVQQKQKNREGSLEGDCMDTQCSSKTLMSSGQLNAEALDDGNSYNVFPSSTEENKLDHPTASPTLAEEDLVVPSQEKTPQSPLTIVAPAERKSYLYVERELAAISEEETISLSESSLSQITEIADFPKSQHNSIQVSSTVVVDGSTPMERDAMESCAQKKADGNETVGSSQGKSPAGLVYTESAAIYSKCASKVQTNMVETWDKKSPPADGEDMDTTSLISTGTSNHIPTSERTKEIKESSASGSNTFQQHNGIDNDVFSKEIDELPVSGQLFQSPRIVAEDPQEDFLRSKRCSEDSTDLYSSQFENILDNTSLYYSVESLDTLYYEPDSFFSFEMPLTPMIQQRIKETSHFMDRSSASDGQQEFLKVDSGTGITMGYCNDIINGLDKVTGIEFPKNTEELVFSGSDVESIGKPLEASRDMGSTEILVKGSTENLINGTNNNLQAAKRLAKRLYQLDGFKRSDVAKHLGKNNDFSKLVAEEYLKFFDFTGMNLDQSLRIFFKAFSLIGETQERERVLIHFSNRFFHCNPNSILSSDGVHCLTCAMMLLNTDLHGHNIGKKMSCQEFISNLQGVNEGRDFPRGLLKALYNSIKNEKLEWAADDVDAMKKSPSDNADEKLNGSQSKSISRIGSSNPFLDIPHDPNAAVYKAGFLARKIHADMDGKKTPRGKRGWKTFYAILKGTVLYLQKDEYKPEKALSEDDLKNAVSVHHALASKATDYEKRPNVLKLKTADWRVFLFQAQSSEEMDSWITKINCVAAVFSAPPFPAAIGSQKKFSRPLLPATTTKLSKVCAWCCSCS</sequence>
<evidence type="ECO:0000256" key="4">
    <source>
        <dbReference type="ARBA" id="ARBA00023054"/>
    </source>
</evidence>
<dbReference type="PROSITE" id="PS50190">
    <property type="entry name" value="SEC7"/>
    <property type="match status" value="1"/>
</dbReference>
<accession>A0AAD1S6K8</accession>
<keyword evidence="4" id="KW-0175">Coiled coil</keyword>
<dbReference type="SMART" id="SM00222">
    <property type="entry name" value="Sec7"/>
    <property type="match status" value="1"/>
</dbReference>
<dbReference type="InterPro" id="IPR000904">
    <property type="entry name" value="Sec7_dom"/>
</dbReference>
<name>A0AAD1S6K8_PELCU</name>
<dbReference type="GO" id="GO:0005543">
    <property type="term" value="F:phospholipid binding"/>
    <property type="evidence" value="ECO:0007669"/>
    <property type="project" value="InterPro"/>
</dbReference>
<dbReference type="CDD" id="cd13295">
    <property type="entry name" value="PH_EFA6"/>
    <property type="match status" value="1"/>
</dbReference>
<evidence type="ECO:0000256" key="2">
    <source>
        <dbReference type="ARBA" id="ARBA00022475"/>
    </source>
</evidence>
<feature type="compositionally biased region" description="Polar residues" evidence="7">
    <location>
        <begin position="81"/>
        <end position="90"/>
    </location>
</feature>
<feature type="domain" description="SEC7" evidence="9">
    <location>
        <begin position="980"/>
        <end position="1149"/>
    </location>
</feature>
<proteinExistence type="predicted"/>
<feature type="region of interest" description="Disordered" evidence="7">
    <location>
        <begin position="43"/>
        <end position="95"/>
    </location>
</feature>
<feature type="compositionally biased region" description="Polar residues" evidence="7">
    <location>
        <begin position="597"/>
        <end position="606"/>
    </location>
</feature>
<reference evidence="10" key="1">
    <citation type="submission" date="2022-03" db="EMBL/GenBank/DDBJ databases">
        <authorList>
            <person name="Alioto T."/>
            <person name="Alioto T."/>
            <person name="Gomez Garrido J."/>
        </authorList>
    </citation>
    <scope>NUCLEOTIDE SEQUENCE</scope>
</reference>
<dbReference type="PROSITE" id="PS50003">
    <property type="entry name" value="PH_DOMAIN"/>
    <property type="match status" value="1"/>
</dbReference>
<evidence type="ECO:0000256" key="5">
    <source>
        <dbReference type="ARBA" id="ARBA00023136"/>
    </source>
</evidence>
<dbReference type="InterPro" id="IPR023394">
    <property type="entry name" value="Sec7_C_sf"/>
</dbReference>
<dbReference type="SUPFAM" id="SSF48425">
    <property type="entry name" value="Sec7 domain"/>
    <property type="match status" value="1"/>
</dbReference>
<feature type="region of interest" description="Disordered" evidence="7">
    <location>
        <begin position="298"/>
        <end position="320"/>
    </location>
</feature>
<evidence type="ECO:0000259" key="9">
    <source>
        <dbReference type="PROSITE" id="PS50190"/>
    </source>
</evidence>
<dbReference type="InterPro" id="IPR035999">
    <property type="entry name" value="Sec7_dom_sf"/>
</dbReference>
<keyword evidence="11" id="KW-1185">Reference proteome</keyword>
<dbReference type="SUPFAM" id="SSF50729">
    <property type="entry name" value="PH domain-like"/>
    <property type="match status" value="1"/>
</dbReference>
<protein>
    <submittedName>
        <fullName evidence="10">PH and SEC7 domain-containing 3</fullName>
    </submittedName>
</protein>
<dbReference type="Gene3D" id="1.10.1000.11">
    <property type="entry name" value="Arf Nucleotide-binding Site Opener,domain 2"/>
    <property type="match status" value="1"/>
</dbReference>
<dbReference type="Gene3D" id="2.30.29.30">
    <property type="entry name" value="Pleckstrin-homology domain (PH domain)/Phosphotyrosine-binding domain (PTB)"/>
    <property type="match status" value="1"/>
</dbReference>
<dbReference type="SMART" id="SM00233">
    <property type="entry name" value="PH"/>
    <property type="match status" value="1"/>
</dbReference>
<dbReference type="EMBL" id="OW240916">
    <property type="protein sequence ID" value="CAH2292517.1"/>
    <property type="molecule type" value="Genomic_DNA"/>
</dbReference>
<comment type="subcellular location">
    <subcellularLocation>
        <location evidence="1">Cell projection</location>
        <location evidence="1">Ruffle membrane</location>
    </subcellularLocation>
</comment>
<dbReference type="GO" id="GO:0032587">
    <property type="term" value="C:ruffle membrane"/>
    <property type="evidence" value="ECO:0007669"/>
    <property type="project" value="UniProtKB-SubCell"/>
</dbReference>
<feature type="region of interest" description="Disordered" evidence="7">
    <location>
        <begin position="225"/>
        <end position="277"/>
    </location>
</feature>
<dbReference type="InterPro" id="IPR041681">
    <property type="entry name" value="PH_9"/>
</dbReference>
<evidence type="ECO:0000256" key="1">
    <source>
        <dbReference type="ARBA" id="ARBA00004632"/>
    </source>
</evidence>
<dbReference type="PANTHER" id="PTHR10663:SF337">
    <property type="entry name" value="PH AND SEC7 DOMAIN-CONTAINING PROTEIN 3"/>
    <property type="match status" value="1"/>
</dbReference>
<feature type="region of interest" description="Disordered" evidence="7">
    <location>
        <begin position="594"/>
        <end position="618"/>
    </location>
</feature>
<evidence type="ECO:0000256" key="6">
    <source>
        <dbReference type="ARBA" id="ARBA00023273"/>
    </source>
</evidence>
<evidence type="ECO:0000313" key="11">
    <source>
        <dbReference type="Proteomes" id="UP001295444"/>
    </source>
</evidence>
<dbReference type="Pfam" id="PF15410">
    <property type="entry name" value="PH_9"/>
    <property type="match status" value="1"/>
</dbReference>
<evidence type="ECO:0000256" key="3">
    <source>
        <dbReference type="ARBA" id="ARBA00022553"/>
    </source>
</evidence>
<dbReference type="Pfam" id="PF01369">
    <property type="entry name" value="Sec7"/>
    <property type="match status" value="1"/>
</dbReference>